<evidence type="ECO:0000313" key="1">
    <source>
        <dbReference type="EMBL" id="MFD2920407.1"/>
    </source>
</evidence>
<protein>
    <submittedName>
        <fullName evidence="1">Uncharacterized protein</fullName>
    </submittedName>
</protein>
<accession>A0ABW6A563</accession>
<comment type="caution">
    <text evidence="1">The sequence shown here is derived from an EMBL/GenBank/DDBJ whole genome shotgun (WGS) entry which is preliminary data.</text>
</comment>
<organism evidence="1 2">
    <name type="scientific">Terrimonas rubra</name>
    <dbReference type="NCBI Taxonomy" id="1035890"/>
    <lineage>
        <taxon>Bacteria</taxon>
        <taxon>Pseudomonadati</taxon>
        <taxon>Bacteroidota</taxon>
        <taxon>Chitinophagia</taxon>
        <taxon>Chitinophagales</taxon>
        <taxon>Chitinophagaceae</taxon>
        <taxon>Terrimonas</taxon>
    </lineage>
</organism>
<evidence type="ECO:0000313" key="2">
    <source>
        <dbReference type="Proteomes" id="UP001597511"/>
    </source>
</evidence>
<proteinExistence type="predicted"/>
<dbReference type="Proteomes" id="UP001597511">
    <property type="component" value="Unassembled WGS sequence"/>
</dbReference>
<dbReference type="EMBL" id="JBHUOZ010000003">
    <property type="protein sequence ID" value="MFD2920407.1"/>
    <property type="molecule type" value="Genomic_DNA"/>
</dbReference>
<gene>
    <name evidence="1" type="ORF">ACFS6H_11835</name>
</gene>
<sequence>MEIISFNKGNFSVWTESAVVEFDEEELENSFMNIKLFVNSNESIGMNVWTVNYLNNKLSSFVLSENKVLVPPDIIVKSLHYENIKNAILEYLNEGDYI</sequence>
<dbReference type="RefSeq" id="WP_386098695.1">
    <property type="nucleotide sequence ID" value="NZ_JBHUOZ010000003.1"/>
</dbReference>
<keyword evidence="2" id="KW-1185">Reference proteome</keyword>
<name>A0ABW6A563_9BACT</name>
<reference evidence="2" key="1">
    <citation type="journal article" date="2019" name="Int. J. Syst. Evol. Microbiol.">
        <title>The Global Catalogue of Microorganisms (GCM) 10K type strain sequencing project: providing services to taxonomists for standard genome sequencing and annotation.</title>
        <authorList>
            <consortium name="The Broad Institute Genomics Platform"/>
            <consortium name="The Broad Institute Genome Sequencing Center for Infectious Disease"/>
            <person name="Wu L."/>
            <person name="Ma J."/>
        </authorList>
    </citation>
    <scope>NUCLEOTIDE SEQUENCE [LARGE SCALE GENOMIC DNA]</scope>
    <source>
        <strain evidence="2">KCTC 23299</strain>
    </source>
</reference>